<gene>
    <name evidence="3" type="ORF">PA3_32810</name>
</gene>
<evidence type="ECO:0000313" key="4">
    <source>
        <dbReference type="Proteomes" id="UP000317717"/>
    </source>
</evidence>
<organism evidence="3 4">
    <name type="scientific">Acinetobacter pittii</name>
    <name type="common">Acinetobacter genomosp. 3</name>
    <dbReference type="NCBI Taxonomy" id="48296"/>
    <lineage>
        <taxon>Bacteria</taxon>
        <taxon>Pseudomonadati</taxon>
        <taxon>Pseudomonadota</taxon>
        <taxon>Gammaproteobacteria</taxon>
        <taxon>Moraxellales</taxon>
        <taxon>Moraxellaceae</taxon>
        <taxon>Acinetobacter</taxon>
        <taxon>Acinetobacter calcoaceticus/baumannii complex</taxon>
    </lineage>
</organism>
<evidence type="ECO:0000256" key="1">
    <source>
        <dbReference type="ARBA" id="ARBA00022741"/>
    </source>
</evidence>
<evidence type="ECO:0000313" key="3">
    <source>
        <dbReference type="EMBL" id="GEA69123.1"/>
    </source>
</evidence>
<comment type="caution">
    <text evidence="3">The sequence shown here is derived from an EMBL/GenBank/DDBJ whole genome shotgun (WGS) entry which is preliminary data.</text>
</comment>
<dbReference type="InterPro" id="IPR056098">
    <property type="entry name" value="Acb2/Tad1_hairpin"/>
</dbReference>
<sequence length="206" mass="23173">MSKKLLALSMVAYIGTKSVLAVPMTRSEYCEYRGWKLPENEDPSDPGYLIEYKDGGKANHPDHEGYISWSPKDIFEYSYQPDCVQNVVFGSEIHKDDNGVTASHNETVKTPEGEQLLEPGHFYDVLAGDHLIPIQFQLGPVKEVGVNGVTSEALLAIVLHRLRVLNAKFPCRENSLAITNLEQGFMWLEQRTRNRQKRGVEGLNIA</sequence>
<protein>
    <recommendedName>
        <fullName evidence="2">Acb2/Tad1 hairpin domain-containing protein</fullName>
    </recommendedName>
</protein>
<dbReference type="AlphaFoldDB" id="A0A4Y3JBE3"/>
<keyword evidence="1" id="KW-0547">Nucleotide-binding</keyword>
<evidence type="ECO:0000259" key="2">
    <source>
        <dbReference type="Pfam" id="PF24729"/>
    </source>
</evidence>
<dbReference type="GO" id="GO:0000166">
    <property type="term" value="F:nucleotide binding"/>
    <property type="evidence" value="ECO:0007669"/>
    <property type="project" value="UniProtKB-KW"/>
</dbReference>
<name>A0A4Y3JBE3_ACIPI</name>
<feature type="domain" description="Acb2/Tad1 hairpin" evidence="2">
    <location>
        <begin position="134"/>
        <end position="192"/>
    </location>
</feature>
<proteinExistence type="predicted"/>
<reference evidence="3 4" key="1">
    <citation type="submission" date="2019-06" db="EMBL/GenBank/DDBJ databases">
        <title>Whole genome shotgun sequence of Acinetobacter pittii NBRC 110514.</title>
        <authorList>
            <person name="Hosoyama A."/>
            <person name="Uohara A."/>
            <person name="Ohji S."/>
            <person name="Ichikawa N."/>
        </authorList>
    </citation>
    <scope>NUCLEOTIDE SEQUENCE [LARGE SCALE GENOMIC DNA]</scope>
    <source>
        <strain evidence="3 4">NBRC 110514</strain>
    </source>
</reference>
<dbReference type="Pfam" id="PF24729">
    <property type="entry name" value="Acb2_Tad1_hairpin"/>
    <property type="match status" value="1"/>
</dbReference>
<dbReference type="Proteomes" id="UP000317717">
    <property type="component" value="Unassembled WGS sequence"/>
</dbReference>
<accession>A0A4Y3JBE3</accession>
<dbReference type="EMBL" id="BJLJ01000015">
    <property type="protein sequence ID" value="GEA69123.1"/>
    <property type="molecule type" value="Genomic_DNA"/>
</dbReference>